<gene>
    <name evidence="5" type="ORF">C0V82_05285</name>
</gene>
<keyword evidence="1" id="KW-0805">Transcription regulation</keyword>
<dbReference type="SUPFAM" id="SSF46785">
    <property type="entry name" value="Winged helix' DNA-binding domain"/>
    <property type="match status" value="1"/>
</dbReference>
<dbReference type="CDD" id="cd00090">
    <property type="entry name" value="HTH_ARSR"/>
    <property type="match status" value="1"/>
</dbReference>
<dbReference type="InterPro" id="IPR019888">
    <property type="entry name" value="Tscrpt_reg_AsnC-like"/>
</dbReference>
<reference evidence="5 6" key="1">
    <citation type="submission" date="2017-12" db="EMBL/GenBank/DDBJ databases">
        <title>Genomes of bacteria within cyanobacterial aggregates.</title>
        <authorList>
            <person name="Cai H."/>
        </authorList>
    </citation>
    <scope>NUCLEOTIDE SEQUENCE [LARGE SCALE GENOMIC DNA]</scope>
    <source>
        <strain evidence="5 6">TH16</strain>
    </source>
</reference>
<dbReference type="AlphaFoldDB" id="A0A2K9NGP5"/>
<dbReference type="Pfam" id="PF13412">
    <property type="entry name" value="HTH_24"/>
    <property type="match status" value="1"/>
</dbReference>
<keyword evidence="2" id="KW-0238">DNA-binding</keyword>
<dbReference type="InterPro" id="IPR011008">
    <property type="entry name" value="Dimeric_a/b-barrel"/>
</dbReference>
<dbReference type="Proteomes" id="UP000234752">
    <property type="component" value="Chromosome eg_1"/>
</dbReference>
<evidence type="ECO:0000256" key="1">
    <source>
        <dbReference type="ARBA" id="ARBA00023015"/>
    </source>
</evidence>
<dbReference type="GO" id="GO:0043200">
    <property type="term" value="P:response to amino acid"/>
    <property type="evidence" value="ECO:0007669"/>
    <property type="project" value="TreeGrafter"/>
</dbReference>
<organism evidence="5 6">
    <name type="scientific">Niveispirillum cyanobacteriorum</name>
    <dbReference type="NCBI Taxonomy" id="1612173"/>
    <lineage>
        <taxon>Bacteria</taxon>
        <taxon>Pseudomonadati</taxon>
        <taxon>Pseudomonadota</taxon>
        <taxon>Alphaproteobacteria</taxon>
        <taxon>Rhodospirillales</taxon>
        <taxon>Azospirillaceae</taxon>
        <taxon>Niveispirillum</taxon>
    </lineage>
</organism>
<dbReference type="RefSeq" id="WP_102113263.1">
    <property type="nucleotide sequence ID" value="NZ_BMGN01000003.1"/>
</dbReference>
<dbReference type="GO" id="GO:0006355">
    <property type="term" value="P:regulation of DNA-templated transcription"/>
    <property type="evidence" value="ECO:0007669"/>
    <property type="project" value="UniProtKB-ARBA"/>
</dbReference>
<dbReference type="KEGG" id="ncb:C0V82_05285"/>
<sequence>MPDLDSFDRRLLALVQKDADQTADILAEQVGLSPSAVSRRLKRLKADGVITATVALVDPARVGKPTFFIAGLEIERERPEMLAALRRWLSSEDQVQEVFYVTGGTDFILVIAAPDVEAYETLMGRLMADNPTVRRFTTNVALGISKRGLAVPIPDAD</sequence>
<dbReference type="Gene3D" id="1.10.10.10">
    <property type="entry name" value="Winged helix-like DNA-binding domain superfamily/Winged helix DNA-binding domain"/>
    <property type="match status" value="1"/>
</dbReference>
<dbReference type="InterPro" id="IPR036390">
    <property type="entry name" value="WH_DNA-bd_sf"/>
</dbReference>
<evidence type="ECO:0000313" key="6">
    <source>
        <dbReference type="Proteomes" id="UP000234752"/>
    </source>
</evidence>
<protein>
    <submittedName>
        <fullName evidence="5">Lrp/AsnC family transcriptional regulator</fullName>
    </submittedName>
</protein>
<evidence type="ECO:0000256" key="3">
    <source>
        <dbReference type="ARBA" id="ARBA00023163"/>
    </source>
</evidence>
<dbReference type="EMBL" id="CP025611">
    <property type="protein sequence ID" value="AUN31696.1"/>
    <property type="molecule type" value="Genomic_DNA"/>
</dbReference>
<dbReference type="PRINTS" id="PR00033">
    <property type="entry name" value="HTHASNC"/>
</dbReference>
<dbReference type="GO" id="GO:0005829">
    <property type="term" value="C:cytosol"/>
    <property type="evidence" value="ECO:0007669"/>
    <property type="project" value="TreeGrafter"/>
</dbReference>
<evidence type="ECO:0000259" key="4">
    <source>
        <dbReference type="PROSITE" id="PS50956"/>
    </source>
</evidence>
<dbReference type="SMART" id="SM00344">
    <property type="entry name" value="HTH_ASNC"/>
    <property type="match status" value="1"/>
</dbReference>
<evidence type="ECO:0000256" key="2">
    <source>
        <dbReference type="ARBA" id="ARBA00023125"/>
    </source>
</evidence>
<dbReference type="InterPro" id="IPR019887">
    <property type="entry name" value="Tscrpt_reg_AsnC/Lrp_C"/>
</dbReference>
<dbReference type="Pfam" id="PF01037">
    <property type="entry name" value="AsnC_trans_reg"/>
    <property type="match status" value="1"/>
</dbReference>
<dbReference type="InterPro" id="IPR000485">
    <property type="entry name" value="AsnC-type_HTH_dom"/>
</dbReference>
<name>A0A2K9NGP5_9PROT</name>
<accession>A0A2K9NGP5</accession>
<dbReference type="Gene3D" id="3.30.70.920">
    <property type="match status" value="1"/>
</dbReference>
<evidence type="ECO:0000313" key="5">
    <source>
        <dbReference type="EMBL" id="AUN31696.1"/>
    </source>
</evidence>
<dbReference type="GO" id="GO:0043565">
    <property type="term" value="F:sequence-specific DNA binding"/>
    <property type="evidence" value="ECO:0007669"/>
    <property type="project" value="InterPro"/>
</dbReference>
<keyword evidence="3" id="KW-0804">Transcription</keyword>
<dbReference type="SUPFAM" id="SSF54909">
    <property type="entry name" value="Dimeric alpha+beta barrel"/>
    <property type="match status" value="1"/>
</dbReference>
<dbReference type="PANTHER" id="PTHR30154">
    <property type="entry name" value="LEUCINE-RESPONSIVE REGULATORY PROTEIN"/>
    <property type="match status" value="1"/>
</dbReference>
<dbReference type="PANTHER" id="PTHR30154:SF34">
    <property type="entry name" value="TRANSCRIPTIONAL REGULATOR AZLB"/>
    <property type="match status" value="1"/>
</dbReference>
<keyword evidence="6" id="KW-1185">Reference proteome</keyword>
<dbReference type="OrthoDB" id="9813313at2"/>
<dbReference type="InterPro" id="IPR036388">
    <property type="entry name" value="WH-like_DNA-bd_sf"/>
</dbReference>
<feature type="domain" description="HTH asnC-type" evidence="4">
    <location>
        <begin position="4"/>
        <end position="65"/>
    </location>
</feature>
<proteinExistence type="predicted"/>
<dbReference type="PROSITE" id="PS50956">
    <property type="entry name" value="HTH_ASNC_2"/>
    <property type="match status" value="1"/>
</dbReference>
<dbReference type="InterPro" id="IPR011991">
    <property type="entry name" value="ArsR-like_HTH"/>
</dbReference>